<dbReference type="Pfam" id="PF00002">
    <property type="entry name" value="7tm_2"/>
    <property type="match status" value="1"/>
</dbReference>
<dbReference type="PRINTS" id="PR00249">
    <property type="entry name" value="GPCRSECRETIN"/>
</dbReference>
<dbReference type="PROSITE" id="PS50261">
    <property type="entry name" value="G_PROTEIN_RECEP_F2_4"/>
    <property type="match status" value="1"/>
</dbReference>
<dbReference type="InterPro" id="IPR017981">
    <property type="entry name" value="GPCR_2-like_7TM"/>
</dbReference>
<sequence length="286" mass="31382">MGHHHKLVSDVVYGVEGWAWGCWIEESHYTFILSAPVCVSILANLVFLVNIVRVLVTKLRANHVAADTNGTRKAVRATLILIPLLGLHYVLMPFRPAKGSHWEFVYEVISAVVSSFQGFCVALLFCFCNSEVVMAVKKKWYQYQFMHDHRRFSFTSACIMSVNGVHGKGTQDAKRPSPYRSTFHHSPRQEATVGCLLPLAARKRVEATGRPQATEPSCWRATAQSSRAQRCTNPSETAGLVVVEVLPPEGSGAKGKGGKGAGKGDAIEMKAITPAVVLTTHVHDED</sequence>
<keyword evidence="3 5" id="KW-1133">Transmembrane helix</keyword>
<feature type="transmembrane region" description="Helical" evidence="5">
    <location>
        <begin position="104"/>
        <end position="128"/>
    </location>
</feature>
<keyword evidence="4 5" id="KW-0472">Membrane</keyword>
<evidence type="ECO:0000256" key="2">
    <source>
        <dbReference type="ARBA" id="ARBA00022692"/>
    </source>
</evidence>
<organism evidence="7 8">
    <name type="scientific">Penaeus vannamei</name>
    <name type="common">Whiteleg shrimp</name>
    <name type="synonym">Litopenaeus vannamei</name>
    <dbReference type="NCBI Taxonomy" id="6689"/>
    <lineage>
        <taxon>Eukaryota</taxon>
        <taxon>Metazoa</taxon>
        <taxon>Ecdysozoa</taxon>
        <taxon>Arthropoda</taxon>
        <taxon>Crustacea</taxon>
        <taxon>Multicrustacea</taxon>
        <taxon>Malacostraca</taxon>
        <taxon>Eumalacostraca</taxon>
        <taxon>Eucarida</taxon>
        <taxon>Decapoda</taxon>
        <taxon>Dendrobranchiata</taxon>
        <taxon>Penaeoidea</taxon>
        <taxon>Penaeidae</taxon>
        <taxon>Penaeus</taxon>
    </lineage>
</organism>
<evidence type="ECO:0000259" key="6">
    <source>
        <dbReference type="PROSITE" id="PS50261"/>
    </source>
</evidence>
<evidence type="ECO:0000313" key="8">
    <source>
        <dbReference type="Proteomes" id="UP000283509"/>
    </source>
</evidence>
<evidence type="ECO:0000256" key="5">
    <source>
        <dbReference type="SAM" id="Phobius"/>
    </source>
</evidence>
<feature type="non-terminal residue" evidence="7">
    <location>
        <position position="286"/>
    </location>
</feature>
<accession>A0A3R7MLJ5</accession>
<dbReference type="GO" id="GO:0007188">
    <property type="term" value="P:adenylate cyclase-modulating G protein-coupled receptor signaling pathway"/>
    <property type="evidence" value="ECO:0007669"/>
    <property type="project" value="TreeGrafter"/>
</dbReference>
<dbReference type="OrthoDB" id="16753at2759"/>
<evidence type="ECO:0000256" key="3">
    <source>
        <dbReference type="ARBA" id="ARBA00022989"/>
    </source>
</evidence>
<feature type="transmembrane region" description="Helical" evidence="5">
    <location>
        <begin position="29"/>
        <end position="53"/>
    </location>
</feature>
<dbReference type="STRING" id="6689.A0A3R7MLJ5"/>
<keyword evidence="7" id="KW-0675">Receptor</keyword>
<keyword evidence="8" id="KW-1185">Reference proteome</keyword>
<gene>
    <name evidence="7" type="ORF">C7M84_024659</name>
</gene>
<reference evidence="7 8" key="1">
    <citation type="submission" date="2018-04" db="EMBL/GenBank/DDBJ databases">
        <authorList>
            <person name="Zhang X."/>
            <person name="Yuan J."/>
            <person name="Li F."/>
            <person name="Xiang J."/>
        </authorList>
    </citation>
    <scope>NUCLEOTIDE SEQUENCE [LARGE SCALE GENOMIC DNA]</scope>
    <source>
        <tissue evidence="7">Muscle</tissue>
    </source>
</reference>
<evidence type="ECO:0000256" key="1">
    <source>
        <dbReference type="ARBA" id="ARBA00004141"/>
    </source>
</evidence>
<dbReference type="PANTHER" id="PTHR45620:SF32">
    <property type="entry name" value="DIURETIC HORMONE 31 RECEPTOR, ISOFORM C"/>
    <property type="match status" value="1"/>
</dbReference>
<dbReference type="InterPro" id="IPR000832">
    <property type="entry name" value="GPCR_2_secretin-like"/>
</dbReference>
<feature type="transmembrane region" description="Helical" evidence="5">
    <location>
        <begin position="74"/>
        <end position="92"/>
    </location>
</feature>
<proteinExistence type="predicted"/>
<dbReference type="InterPro" id="IPR050332">
    <property type="entry name" value="GPCR_2"/>
</dbReference>
<dbReference type="GO" id="GO:0007166">
    <property type="term" value="P:cell surface receptor signaling pathway"/>
    <property type="evidence" value="ECO:0007669"/>
    <property type="project" value="InterPro"/>
</dbReference>
<keyword evidence="2 5" id="KW-0812">Transmembrane</keyword>
<name>A0A3R7MLJ5_PENVA</name>
<evidence type="ECO:0000313" key="7">
    <source>
        <dbReference type="EMBL" id="ROT85994.1"/>
    </source>
</evidence>
<reference evidence="7 8" key="2">
    <citation type="submission" date="2019-01" db="EMBL/GenBank/DDBJ databases">
        <title>The decoding of complex shrimp genome reveals the adaptation for benthos swimmer, frequently molting mechanism and breeding impact on genome.</title>
        <authorList>
            <person name="Sun Y."/>
            <person name="Gao Y."/>
            <person name="Yu Y."/>
        </authorList>
    </citation>
    <scope>NUCLEOTIDE SEQUENCE [LARGE SCALE GENOMIC DNA]</scope>
    <source>
        <tissue evidence="7">Muscle</tissue>
    </source>
</reference>
<feature type="domain" description="G-protein coupled receptors family 2 profile 2" evidence="6">
    <location>
        <begin position="22"/>
        <end position="129"/>
    </location>
</feature>
<protein>
    <submittedName>
        <fullName evidence="7">Putative calcitonin gene-related peptide type 1 receptor-like</fullName>
    </submittedName>
</protein>
<comment type="subcellular location">
    <subcellularLocation>
        <location evidence="1">Membrane</location>
        <topology evidence="1">Multi-pass membrane protein</topology>
    </subcellularLocation>
</comment>
<dbReference type="Proteomes" id="UP000283509">
    <property type="component" value="Unassembled WGS sequence"/>
</dbReference>
<dbReference type="EMBL" id="QCYY01000087">
    <property type="protein sequence ID" value="ROT85994.1"/>
    <property type="molecule type" value="Genomic_DNA"/>
</dbReference>
<dbReference type="PANTHER" id="PTHR45620">
    <property type="entry name" value="PDF RECEPTOR-LIKE PROTEIN-RELATED"/>
    <property type="match status" value="1"/>
</dbReference>
<dbReference type="Gene3D" id="1.20.1070.10">
    <property type="entry name" value="Rhodopsin 7-helix transmembrane proteins"/>
    <property type="match status" value="1"/>
</dbReference>
<dbReference type="GO" id="GO:0005886">
    <property type="term" value="C:plasma membrane"/>
    <property type="evidence" value="ECO:0007669"/>
    <property type="project" value="TreeGrafter"/>
</dbReference>
<dbReference type="GO" id="GO:0008528">
    <property type="term" value="F:G protein-coupled peptide receptor activity"/>
    <property type="evidence" value="ECO:0007669"/>
    <property type="project" value="TreeGrafter"/>
</dbReference>
<comment type="caution">
    <text evidence="7">The sequence shown here is derived from an EMBL/GenBank/DDBJ whole genome shotgun (WGS) entry which is preliminary data.</text>
</comment>
<dbReference type="AlphaFoldDB" id="A0A3R7MLJ5"/>
<evidence type="ECO:0000256" key="4">
    <source>
        <dbReference type="ARBA" id="ARBA00023136"/>
    </source>
</evidence>